<dbReference type="KEGG" id="bip:Bint_0806"/>
<dbReference type="AlphaFoldDB" id="G0EKX5"/>
<evidence type="ECO:0008006" key="3">
    <source>
        <dbReference type="Google" id="ProtNLM"/>
    </source>
</evidence>
<dbReference type="RefSeq" id="WP_014487273.1">
    <property type="nucleotide sequence ID" value="NC_017243.1"/>
</dbReference>
<dbReference type="GeneID" id="44969358"/>
<reference evidence="1 2" key="1">
    <citation type="journal article" date="2011" name="BMC Genomics">
        <title>Complete genome sequence of Brachyspira intermedia reveals unique genomic features in Brachyspira species and phage-mediated horizontal gene transfer.</title>
        <authorList>
            <person name="Hafstrom T."/>
            <person name="Jansson D.S."/>
            <person name="Segerman B."/>
        </authorList>
    </citation>
    <scope>NUCLEOTIDE SEQUENCE [LARGE SCALE GENOMIC DNA]</scope>
    <source>
        <strain evidence="2">ATCC 51140 / PWS/A</strain>
    </source>
</reference>
<name>G0EKX5_BRAIP</name>
<protein>
    <recommendedName>
        <fullName evidence="3">DUF2281 domain-containing protein</fullName>
    </recommendedName>
</protein>
<dbReference type="HOGENOM" id="CLU_2663848_0_0_12"/>
<dbReference type="OrthoDB" id="1684750at2"/>
<gene>
    <name evidence="1" type="ordered locus">Bint_0806</name>
</gene>
<dbReference type="EMBL" id="CP002874">
    <property type="protein sequence ID" value="AEM21433.1"/>
    <property type="molecule type" value="Genomic_DNA"/>
</dbReference>
<sequence length="75" mass="9124">MTELREKTLNLIKELPEDKLLSVIDFINNDSNEKIINDKKQALENLKKYQGRLPENFDYKKELEEYRDEKNFNLY</sequence>
<proteinExistence type="predicted"/>
<organism evidence="1 2">
    <name type="scientific">Brachyspira intermedia (strain ATCC 51140 / PWS/A)</name>
    <name type="common">Serpulina intermedia</name>
    <dbReference type="NCBI Taxonomy" id="1045858"/>
    <lineage>
        <taxon>Bacteria</taxon>
        <taxon>Pseudomonadati</taxon>
        <taxon>Spirochaetota</taxon>
        <taxon>Spirochaetia</taxon>
        <taxon>Brachyspirales</taxon>
        <taxon>Brachyspiraceae</taxon>
        <taxon>Brachyspira</taxon>
    </lineage>
</organism>
<evidence type="ECO:0000313" key="2">
    <source>
        <dbReference type="Proteomes" id="UP000008522"/>
    </source>
</evidence>
<accession>G0EKX5</accession>
<keyword evidence="2" id="KW-1185">Reference proteome</keyword>
<dbReference type="PATRIC" id="fig|1045858.4.peg.806"/>
<evidence type="ECO:0000313" key="1">
    <source>
        <dbReference type="EMBL" id="AEM21433.1"/>
    </source>
</evidence>
<dbReference type="Proteomes" id="UP000008522">
    <property type="component" value="Chromosome"/>
</dbReference>